<evidence type="ECO:0000259" key="1">
    <source>
        <dbReference type="Pfam" id="PF01755"/>
    </source>
</evidence>
<sequence length="251" mass="28727">MNHSFDIYVINLDKDVARLEEITKALKPNHFTRIQGVYGKDLIQGVPETEKLKDDVFITSKYFVPKNVLGSCLSHRKAVETFLKSSKKDYALILEDDATPTSKDYMSQVSKAVENAPKDWGIIKLDSWPTYSTSSYTTLPSLLATAYIVNKESAAKILQYKVVYYADIYMWFYNVNIYNCPTNIFQQIWDEKNGSNNKTNDSYNPLNYFSESFNFKMLRLPLVNGDVELTMGDLTLITIVLITASILSRKK</sequence>
<dbReference type="CDD" id="cd06532">
    <property type="entry name" value="Glyco_transf_25"/>
    <property type="match status" value="1"/>
</dbReference>
<evidence type="ECO:0000313" key="2">
    <source>
        <dbReference type="EMBL" id="QHT87386.1"/>
    </source>
</evidence>
<proteinExistence type="predicted"/>
<name>A0A6C0I4T9_9ZZZZ</name>
<dbReference type="InterPro" id="IPR002654">
    <property type="entry name" value="Glyco_trans_25"/>
</dbReference>
<organism evidence="2">
    <name type="scientific">viral metagenome</name>
    <dbReference type="NCBI Taxonomy" id="1070528"/>
    <lineage>
        <taxon>unclassified sequences</taxon>
        <taxon>metagenomes</taxon>
        <taxon>organismal metagenomes</taxon>
    </lineage>
</organism>
<accession>A0A6C0I4T9</accession>
<dbReference type="Pfam" id="PF01755">
    <property type="entry name" value="Glyco_transf_25"/>
    <property type="match status" value="1"/>
</dbReference>
<protein>
    <recommendedName>
        <fullName evidence="1">Glycosyl transferase family 25 domain-containing protein</fullName>
    </recommendedName>
</protein>
<feature type="domain" description="Glycosyl transferase family 25" evidence="1">
    <location>
        <begin position="7"/>
        <end position="128"/>
    </location>
</feature>
<dbReference type="EMBL" id="MN740088">
    <property type="protein sequence ID" value="QHT87386.1"/>
    <property type="molecule type" value="Genomic_DNA"/>
</dbReference>
<reference evidence="2" key="1">
    <citation type="journal article" date="2020" name="Nature">
        <title>Giant virus diversity and host interactions through global metagenomics.</title>
        <authorList>
            <person name="Schulz F."/>
            <person name="Roux S."/>
            <person name="Paez-Espino D."/>
            <person name="Jungbluth S."/>
            <person name="Walsh D.A."/>
            <person name="Denef V.J."/>
            <person name="McMahon K.D."/>
            <person name="Konstantinidis K.T."/>
            <person name="Eloe-Fadrosh E.A."/>
            <person name="Kyrpides N.C."/>
            <person name="Woyke T."/>
        </authorList>
    </citation>
    <scope>NUCLEOTIDE SEQUENCE</scope>
    <source>
        <strain evidence="2">GVMAG-M-3300023184-190</strain>
    </source>
</reference>
<dbReference type="AlphaFoldDB" id="A0A6C0I4T9"/>